<organism evidence="2 3">
    <name type="scientific">Solirubrobacter phytolaccae</name>
    <dbReference type="NCBI Taxonomy" id="1404360"/>
    <lineage>
        <taxon>Bacteria</taxon>
        <taxon>Bacillati</taxon>
        <taxon>Actinomycetota</taxon>
        <taxon>Thermoleophilia</taxon>
        <taxon>Solirubrobacterales</taxon>
        <taxon>Solirubrobacteraceae</taxon>
        <taxon>Solirubrobacter</taxon>
    </lineage>
</organism>
<dbReference type="RefSeq" id="WP_270027714.1">
    <property type="nucleotide sequence ID" value="NZ_JAPDDP010000051.1"/>
</dbReference>
<dbReference type="AlphaFoldDB" id="A0A9X3NBI2"/>
<protein>
    <submittedName>
        <fullName evidence="2">Uncharacterized protein</fullName>
    </submittedName>
</protein>
<evidence type="ECO:0000313" key="2">
    <source>
        <dbReference type="EMBL" id="MDA0183323.1"/>
    </source>
</evidence>
<proteinExistence type="predicted"/>
<comment type="caution">
    <text evidence="2">The sequence shown here is derived from an EMBL/GenBank/DDBJ whole genome shotgun (WGS) entry which is preliminary data.</text>
</comment>
<dbReference type="Proteomes" id="UP001147653">
    <property type="component" value="Unassembled WGS sequence"/>
</dbReference>
<gene>
    <name evidence="2" type="ORF">OJ997_23640</name>
</gene>
<reference evidence="2" key="1">
    <citation type="submission" date="2022-10" db="EMBL/GenBank/DDBJ databases">
        <title>The WGS of Solirubrobacter phytolaccae KCTC 29190.</title>
        <authorList>
            <person name="Jiang Z."/>
        </authorList>
    </citation>
    <scope>NUCLEOTIDE SEQUENCE</scope>
    <source>
        <strain evidence="2">KCTC 29190</strain>
    </source>
</reference>
<evidence type="ECO:0000256" key="1">
    <source>
        <dbReference type="SAM" id="Phobius"/>
    </source>
</evidence>
<evidence type="ECO:0000313" key="3">
    <source>
        <dbReference type="Proteomes" id="UP001147653"/>
    </source>
</evidence>
<keyword evidence="3" id="KW-1185">Reference proteome</keyword>
<keyword evidence="1" id="KW-1133">Transmembrane helix</keyword>
<dbReference type="EMBL" id="JAPDDP010000051">
    <property type="protein sequence ID" value="MDA0183323.1"/>
    <property type="molecule type" value="Genomic_DNA"/>
</dbReference>
<name>A0A9X3NBI2_9ACTN</name>
<feature type="transmembrane region" description="Helical" evidence="1">
    <location>
        <begin position="24"/>
        <end position="42"/>
    </location>
</feature>
<keyword evidence="1" id="KW-0472">Membrane</keyword>
<accession>A0A9X3NBI2</accession>
<keyword evidence="1" id="KW-0812">Transmembrane</keyword>
<sequence length="207" mass="22876">MLVAPEHRPTLQEELKGLPSRSRWVAIAILALLVLAAAVLLLRGSTEDGTRTVVREPIAFNLRYPDSMQRVEDDTLFHLQREGKDDFIVEPLELPAYEGDVGGVLPIEASREIDRLKERFPDLEPVEEGKVRINRVAGYSLAFRASRKPRLYGRVVLLPEPVPGARTGVKLLLLATPGGGANKARDVGTTGELKTPYRSFRFGTEGP</sequence>